<protein>
    <submittedName>
        <fullName evidence="2">Uncharacterized protein</fullName>
    </submittedName>
</protein>
<dbReference type="Proteomes" id="UP000290545">
    <property type="component" value="Unassembled WGS sequence"/>
</dbReference>
<name>A0A4V1M9E0_9BACT</name>
<keyword evidence="1" id="KW-0812">Transmembrane</keyword>
<proteinExistence type="predicted"/>
<comment type="caution">
    <text evidence="2">The sequence shown here is derived from an EMBL/GenBank/DDBJ whole genome shotgun (WGS) entry which is preliminary data.</text>
</comment>
<keyword evidence="1" id="KW-0472">Membrane</keyword>
<gene>
    <name evidence="2" type="ORF">ESB13_21660</name>
</gene>
<feature type="transmembrane region" description="Helical" evidence="1">
    <location>
        <begin position="110"/>
        <end position="133"/>
    </location>
</feature>
<dbReference type="AlphaFoldDB" id="A0A4V1M9E0"/>
<accession>A0A4V1M9E0</accession>
<sequence length="135" mass="15822">MDRLQHYINSGVIEQYVLGLLNDNQKQEFEELLLRSPGFREEVLMAQLLLPPGATEWEIPPPISFEELNYKNETNELIRRRNARHRRETDAEQFIPVNERSSKYIEEDKGIIWLAIICVVVMLLGAGAVIWFLRQ</sequence>
<reference evidence="2 3" key="1">
    <citation type="submission" date="2019-01" db="EMBL/GenBank/DDBJ databases">
        <title>Filimonas sp. strain TTM-71.</title>
        <authorList>
            <person name="Chen W.-M."/>
        </authorList>
    </citation>
    <scope>NUCLEOTIDE SEQUENCE [LARGE SCALE GENOMIC DNA]</scope>
    <source>
        <strain evidence="2 3">TTM-71</strain>
    </source>
</reference>
<dbReference type="RefSeq" id="WP_129005804.1">
    <property type="nucleotide sequence ID" value="NZ_SDHZ01000005.1"/>
</dbReference>
<evidence type="ECO:0000313" key="2">
    <source>
        <dbReference type="EMBL" id="RXK80772.1"/>
    </source>
</evidence>
<organism evidence="2 3">
    <name type="scientific">Filimonas effusa</name>
    <dbReference type="NCBI Taxonomy" id="2508721"/>
    <lineage>
        <taxon>Bacteria</taxon>
        <taxon>Pseudomonadati</taxon>
        <taxon>Bacteroidota</taxon>
        <taxon>Chitinophagia</taxon>
        <taxon>Chitinophagales</taxon>
        <taxon>Chitinophagaceae</taxon>
        <taxon>Filimonas</taxon>
    </lineage>
</organism>
<evidence type="ECO:0000313" key="3">
    <source>
        <dbReference type="Proteomes" id="UP000290545"/>
    </source>
</evidence>
<dbReference type="OrthoDB" id="952577at2"/>
<evidence type="ECO:0000256" key="1">
    <source>
        <dbReference type="SAM" id="Phobius"/>
    </source>
</evidence>
<keyword evidence="1" id="KW-1133">Transmembrane helix</keyword>
<keyword evidence="3" id="KW-1185">Reference proteome</keyword>
<dbReference type="EMBL" id="SDHZ01000005">
    <property type="protein sequence ID" value="RXK80772.1"/>
    <property type="molecule type" value="Genomic_DNA"/>
</dbReference>